<proteinExistence type="predicted"/>
<name>A0AAV7H8V9_DENCH</name>
<gene>
    <name evidence="2" type="ORF">IEQ34_006905</name>
</gene>
<reference evidence="2 3" key="1">
    <citation type="journal article" date="2021" name="Hortic Res">
        <title>Chromosome-scale assembly of the Dendrobium chrysotoxum genome enhances the understanding of orchid evolution.</title>
        <authorList>
            <person name="Zhang Y."/>
            <person name="Zhang G.Q."/>
            <person name="Zhang D."/>
            <person name="Liu X.D."/>
            <person name="Xu X.Y."/>
            <person name="Sun W.H."/>
            <person name="Yu X."/>
            <person name="Zhu X."/>
            <person name="Wang Z.W."/>
            <person name="Zhao X."/>
            <person name="Zhong W.Y."/>
            <person name="Chen H."/>
            <person name="Yin W.L."/>
            <person name="Huang T."/>
            <person name="Niu S.C."/>
            <person name="Liu Z.J."/>
        </authorList>
    </citation>
    <scope>NUCLEOTIDE SEQUENCE [LARGE SCALE GENOMIC DNA]</scope>
    <source>
        <strain evidence="2">Lindl</strain>
    </source>
</reference>
<evidence type="ECO:0000256" key="1">
    <source>
        <dbReference type="SAM" id="MobiDB-lite"/>
    </source>
</evidence>
<evidence type="ECO:0000313" key="3">
    <source>
        <dbReference type="Proteomes" id="UP000775213"/>
    </source>
</evidence>
<evidence type="ECO:0000313" key="2">
    <source>
        <dbReference type="EMBL" id="KAH0464119.1"/>
    </source>
</evidence>
<dbReference type="AlphaFoldDB" id="A0AAV7H8V9"/>
<dbReference type="Proteomes" id="UP000775213">
    <property type="component" value="Unassembled WGS sequence"/>
</dbReference>
<dbReference type="EMBL" id="JAGFBR010000007">
    <property type="protein sequence ID" value="KAH0464119.1"/>
    <property type="molecule type" value="Genomic_DNA"/>
</dbReference>
<comment type="caution">
    <text evidence="2">The sequence shown here is derived from an EMBL/GenBank/DDBJ whole genome shotgun (WGS) entry which is preliminary data.</text>
</comment>
<accession>A0AAV7H8V9</accession>
<organism evidence="2 3">
    <name type="scientific">Dendrobium chrysotoxum</name>
    <name type="common">Orchid</name>
    <dbReference type="NCBI Taxonomy" id="161865"/>
    <lineage>
        <taxon>Eukaryota</taxon>
        <taxon>Viridiplantae</taxon>
        <taxon>Streptophyta</taxon>
        <taxon>Embryophyta</taxon>
        <taxon>Tracheophyta</taxon>
        <taxon>Spermatophyta</taxon>
        <taxon>Magnoliopsida</taxon>
        <taxon>Liliopsida</taxon>
        <taxon>Asparagales</taxon>
        <taxon>Orchidaceae</taxon>
        <taxon>Epidendroideae</taxon>
        <taxon>Malaxideae</taxon>
        <taxon>Dendrobiinae</taxon>
        <taxon>Dendrobium</taxon>
    </lineage>
</organism>
<keyword evidence="3" id="KW-1185">Reference proteome</keyword>
<feature type="region of interest" description="Disordered" evidence="1">
    <location>
        <begin position="1"/>
        <end position="30"/>
    </location>
</feature>
<feature type="region of interest" description="Disordered" evidence="1">
    <location>
        <begin position="48"/>
        <end position="67"/>
    </location>
</feature>
<sequence>MRRKTGVEVEGMTPSKASDDFPPGSDGDEIESELQKAFALEADDEGFGHRAEKRQMPDVPDLGTDSEIGVNWSKRLPRCDYCVCWPLQWCLRIVGLVGSHRRHKTVAG</sequence>
<protein>
    <submittedName>
        <fullName evidence="2">Uncharacterized protein</fullName>
    </submittedName>
</protein>